<keyword evidence="1" id="KW-0175">Coiled coil</keyword>
<evidence type="ECO:0000313" key="4">
    <source>
        <dbReference type="Proteomes" id="UP000529417"/>
    </source>
</evidence>
<dbReference type="EMBL" id="JACBXS010000091">
    <property type="protein sequence ID" value="NYS26867.1"/>
    <property type="molecule type" value="Genomic_DNA"/>
</dbReference>
<feature type="transmembrane region" description="Helical" evidence="2">
    <location>
        <begin position="6"/>
        <end position="23"/>
    </location>
</feature>
<dbReference type="RefSeq" id="WP_179907658.1">
    <property type="nucleotide sequence ID" value="NZ_JACBXS010000091.1"/>
</dbReference>
<comment type="caution">
    <text evidence="3">The sequence shown here is derived from an EMBL/GenBank/DDBJ whole genome shotgun (WGS) entry which is preliminary data.</text>
</comment>
<organism evidence="3 4">
    <name type="scientific">Rhabdonatronobacter sediminivivens</name>
    <dbReference type="NCBI Taxonomy" id="2743469"/>
    <lineage>
        <taxon>Bacteria</taxon>
        <taxon>Pseudomonadati</taxon>
        <taxon>Pseudomonadota</taxon>
        <taxon>Alphaproteobacteria</taxon>
        <taxon>Rhodobacterales</taxon>
        <taxon>Paracoccaceae</taxon>
        <taxon>Rhabdonatronobacter</taxon>
    </lineage>
</organism>
<evidence type="ECO:0000256" key="2">
    <source>
        <dbReference type="SAM" id="Phobius"/>
    </source>
</evidence>
<evidence type="ECO:0000313" key="3">
    <source>
        <dbReference type="EMBL" id="NYS26867.1"/>
    </source>
</evidence>
<name>A0A7Z0I3R2_9RHOB</name>
<reference evidence="3 4" key="1">
    <citation type="journal article" date="2000" name="Arch. Microbiol.">
        <title>Rhodobaca bogoriensis gen. nov. and sp. nov., an alkaliphilic purple nonsulfur bacterium from African Rift Valley soda lakes.</title>
        <authorList>
            <person name="Milford A.D."/>
            <person name="Achenbach L.A."/>
            <person name="Jung D.O."/>
            <person name="Madigan M.T."/>
        </authorList>
    </citation>
    <scope>NUCLEOTIDE SEQUENCE [LARGE SCALE GENOMIC DNA]</scope>
    <source>
        <strain evidence="3 4">2376</strain>
    </source>
</reference>
<keyword evidence="2" id="KW-1133">Transmembrane helix</keyword>
<evidence type="ECO:0000256" key="1">
    <source>
        <dbReference type="SAM" id="Coils"/>
    </source>
</evidence>
<sequence>MDTFTIFLIIWLILPLVLLVLWLRERSRNKKARIAADEADTARKSLEARYGQIISVEDEVAKLRTSAGDIEAGQADLRKTYAEKRAILQKLEAQVAIYDERLSFAELGVYEPHFDCKRVLAPTFQVLP</sequence>
<dbReference type="Proteomes" id="UP000529417">
    <property type="component" value="Unassembled WGS sequence"/>
</dbReference>
<protein>
    <submittedName>
        <fullName evidence="3">Uncharacterized protein</fullName>
    </submittedName>
</protein>
<keyword evidence="2" id="KW-0472">Membrane</keyword>
<accession>A0A7Z0I3R2</accession>
<gene>
    <name evidence="3" type="ORF">HUK65_18075</name>
</gene>
<keyword evidence="2" id="KW-0812">Transmembrane</keyword>
<proteinExistence type="predicted"/>
<keyword evidence="4" id="KW-1185">Reference proteome</keyword>
<dbReference type="AlphaFoldDB" id="A0A7Z0I3R2"/>
<feature type="coiled-coil region" evidence="1">
    <location>
        <begin position="74"/>
        <end position="101"/>
    </location>
</feature>